<name>A0A382B8B0_9ZZZZ</name>
<dbReference type="EMBL" id="UINC01028657">
    <property type="protein sequence ID" value="SVB10035.1"/>
    <property type="molecule type" value="Genomic_DNA"/>
</dbReference>
<organism evidence="2">
    <name type="scientific">marine metagenome</name>
    <dbReference type="NCBI Taxonomy" id="408172"/>
    <lineage>
        <taxon>unclassified sequences</taxon>
        <taxon>metagenomes</taxon>
        <taxon>ecological metagenomes</taxon>
    </lineage>
</organism>
<protein>
    <submittedName>
        <fullName evidence="2">Uncharacterized protein</fullName>
    </submittedName>
</protein>
<feature type="compositionally biased region" description="Basic and acidic residues" evidence="1">
    <location>
        <begin position="37"/>
        <end position="46"/>
    </location>
</feature>
<reference evidence="2" key="1">
    <citation type="submission" date="2018-05" db="EMBL/GenBank/DDBJ databases">
        <authorList>
            <person name="Lanie J.A."/>
            <person name="Ng W.-L."/>
            <person name="Kazmierczak K.M."/>
            <person name="Andrzejewski T.M."/>
            <person name="Davidsen T.M."/>
            <person name="Wayne K.J."/>
            <person name="Tettelin H."/>
            <person name="Glass J.I."/>
            <person name="Rusch D."/>
            <person name="Podicherti R."/>
            <person name="Tsui H.-C.T."/>
            <person name="Winkler M.E."/>
        </authorList>
    </citation>
    <scope>NUCLEOTIDE SEQUENCE</scope>
</reference>
<gene>
    <name evidence="2" type="ORF">METZ01_LOCUS162889</name>
</gene>
<sequence>MLSAGKLPIERKQRVGHDCYKERQWEASGTNCAHCSASEERAKQAADTKQNGKH</sequence>
<evidence type="ECO:0000256" key="1">
    <source>
        <dbReference type="SAM" id="MobiDB-lite"/>
    </source>
</evidence>
<accession>A0A382B8B0</accession>
<evidence type="ECO:0000313" key="2">
    <source>
        <dbReference type="EMBL" id="SVB10035.1"/>
    </source>
</evidence>
<feature type="region of interest" description="Disordered" evidence="1">
    <location>
        <begin position="31"/>
        <end position="54"/>
    </location>
</feature>
<proteinExistence type="predicted"/>
<feature type="non-terminal residue" evidence="2">
    <location>
        <position position="54"/>
    </location>
</feature>
<dbReference type="AlphaFoldDB" id="A0A382B8B0"/>